<dbReference type="OrthoDB" id="66144at2759"/>
<dbReference type="InterPro" id="IPR013217">
    <property type="entry name" value="Methyltransf_12"/>
</dbReference>
<dbReference type="SUPFAM" id="SSF53335">
    <property type="entry name" value="S-adenosyl-L-methionine-dependent methyltransferases"/>
    <property type="match status" value="1"/>
</dbReference>
<proteinExistence type="predicted"/>
<dbReference type="Proteomes" id="UP000285146">
    <property type="component" value="Unassembled WGS sequence"/>
</dbReference>
<evidence type="ECO:0000259" key="1">
    <source>
        <dbReference type="Pfam" id="PF08242"/>
    </source>
</evidence>
<protein>
    <recommendedName>
        <fullName evidence="1">Methyltransferase type 12 domain-containing protein</fullName>
    </recommendedName>
</protein>
<dbReference type="Gene3D" id="3.40.50.150">
    <property type="entry name" value="Vaccinia Virus protein VP39"/>
    <property type="match status" value="1"/>
</dbReference>
<name>A0A423XDL5_9PEZI</name>
<keyword evidence="3" id="KW-1185">Reference proteome</keyword>
<accession>A0A423XDL5</accession>
<feature type="domain" description="Methyltransferase type 12" evidence="1">
    <location>
        <begin position="41"/>
        <end position="163"/>
    </location>
</feature>
<dbReference type="InParanoid" id="A0A423XDL5"/>
<evidence type="ECO:0000313" key="2">
    <source>
        <dbReference type="EMBL" id="ROW14193.1"/>
    </source>
</evidence>
<dbReference type="EMBL" id="LKEB01000015">
    <property type="protein sequence ID" value="ROW14193.1"/>
    <property type="molecule type" value="Genomic_DNA"/>
</dbReference>
<dbReference type="AlphaFoldDB" id="A0A423XDL5"/>
<dbReference type="Pfam" id="PF08242">
    <property type="entry name" value="Methyltransf_12"/>
    <property type="match status" value="1"/>
</dbReference>
<evidence type="ECO:0000313" key="3">
    <source>
        <dbReference type="Proteomes" id="UP000285146"/>
    </source>
</evidence>
<dbReference type="CDD" id="cd02440">
    <property type="entry name" value="AdoMet_MTases"/>
    <property type="match status" value="1"/>
</dbReference>
<dbReference type="PANTHER" id="PTHR43861:SF1">
    <property type="entry name" value="TRANS-ACONITATE 2-METHYLTRANSFERASE"/>
    <property type="match status" value="1"/>
</dbReference>
<reference evidence="2 3" key="1">
    <citation type="submission" date="2015-09" db="EMBL/GenBank/DDBJ databases">
        <title>Host preference determinants of Valsa canker pathogens revealed by comparative genomics.</title>
        <authorList>
            <person name="Yin Z."/>
            <person name="Huang L."/>
        </authorList>
    </citation>
    <scope>NUCLEOTIDE SEQUENCE [LARGE SCALE GENOMIC DNA]</scope>
    <source>
        <strain evidence="2 3">SXYLt</strain>
    </source>
</reference>
<organism evidence="2 3">
    <name type="scientific">Cytospora leucostoma</name>
    <dbReference type="NCBI Taxonomy" id="1230097"/>
    <lineage>
        <taxon>Eukaryota</taxon>
        <taxon>Fungi</taxon>
        <taxon>Dikarya</taxon>
        <taxon>Ascomycota</taxon>
        <taxon>Pezizomycotina</taxon>
        <taxon>Sordariomycetes</taxon>
        <taxon>Sordariomycetidae</taxon>
        <taxon>Diaporthales</taxon>
        <taxon>Cytosporaceae</taxon>
        <taxon>Cytospora</taxon>
    </lineage>
</organism>
<dbReference type="STRING" id="1230097.A0A423XDL5"/>
<comment type="caution">
    <text evidence="2">The sequence shown here is derived from an EMBL/GenBank/DDBJ whole genome shotgun (WGS) entry which is preliminary data.</text>
</comment>
<dbReference type="InterPro" id="IPR029063">
    <property type="entry name" value="SAM-dependent_MTases_sf"/>
</dbReference>
<gene>
    <name evidence="2" type="ORF">VPNG_04336</name>
</gene>
<sequence length="295" mass="33109">MTAEAKDHWSTEAYQKSASFVPKLATKVMGWLDPQPDDYILDIGCGDGILDVEIAKVLSHGKGKLHGIDSSKAMIDASLKAVQDIGVDNSTTRFPPPRGAVRESLTEWTVCDALDINKHPTLSRQQFTKAFSNAAMHWILKPRDRHEEFFRGVRESLQPGGVFVYEMGGLGNVSEMVTALLLTVGRRIGLEKTVEISPWFFGDEEWARSMMEDTVGGWKVEKVEREWRPTTADEGGVDGWIRLMGAKWFEAIEDEREREAAIQEAVKAMEVVCRKPDGGFMLSYVRLRVMARKTS</sequence>
<dbReference type="PANTHER" id="PTHR43861">
    <property type="entry name" value="TRANS-ACONITATE 2-METHYLTRANSFERASE-RELATED"/>
    <property type="match status" value="1"/>
</dbReference>